<dbReference type="Proteomes" id="UP000887222">
    <property type="component" value="Unassembled WGS sequence"/>
</dbReference>
<evidence type="ECO:0000256" key="2">
    <source>
        <dbReference type="ARBA" id="ARBA00022771"/>
    </source>
</evidence>
<accession>A0ABQ4PZ43</accession>
<dbReference type="SUPFAM" id="SSF57716">
    <property type="entry name" value="Glucocorticoid receptor-like (DNA-binding domain)"/>
    <property type="match status" value="1"/>
</dbReference>
<evidence type="ECO:0000256" key="4">
    <source>
        <dbReference type="PROSITE-ProRule" id="PRU00510"/>
    </source>
</evidence>
<evidence type="ECO:0000313" key="7">
    <source>
        <dbReference type="Proteomes" id="UP000887222"/>
    </source>
</evidence>
<gene>
    <name evidence="6" type="ORF">NCCP691_01380</name>
</gene>
<evidence type="ECO:0000313" key="6">
    <source>
        <dbReference type="EMBL" id="GIZ50124.1"/>
    </source>
</evidence>
<dbReference type="PANTHER" id="PTHR33823">
    <property type="entry name" value="RNA POLYMERASE-BINDING TRANSCRIPTION FACTOR DKSA-RELATED"/>
    <property type="match status" value="1"/>
</dbReference>
<evidence type="ECO:0000256" key="3">
    <source>
        <dbReference type="ARBA" id="ARBA00022833"/>
    </source>
</evidence>
<dbReference type="PANTHER" id="PTHR33823:SF4">
    <property type="entry name" value="GENERAL STRESS PROTEIN 16O"/>
    <property type="match status" value="1"/>
</dbReference>
<organism evidence="6 7">
    <name type="scientific">Noviherbaspirillum aridicola</name>
    <dbReference type="NCBI Taxonomy" id="2849687"/>
    <lineage>
        <taxon>Bacteria</taxon>
        <taxon>Pseudomonadati</taxon>
        <taxon>Pseudomonadota</taxon>
        <taxon>Betaproteobacteria</taxon>
        <taxon>Burkholderiales</taxon>
        <taxon>Oxalobacteraceae</taxon>
        <taxon>Noviherbaspirillum</taxon>
    </lineage>
</organism>
<proteinExistence type="predicted"/>
<evidence type="ECO:0000259" key="5">
    <source>
        <dbReference type="Pfam" id="PF01258"/>
    </source>
</evidence>
<keyword evidence="1" id="KW-0479">Metal-binding</keyword>
<reference evidence="6 7" key="1">
    <citation type="journal article" date="2022" name="Int. J. Syst. Evol. Microbiol.">
        <title>Noviherbaspirillum aridicola sp. nov., isolated from an arid soil in Pakistan.</title>
        <authorList>
            <person name="Khan I.U."/>
            <person name="Saqib M."/>
            <person name="Amin A."/>
            <person name="Hussain F."/>
            <person name="Li L."/>
            <person name="Liu Y.H."/>
            <person name="Fang B.Z."/>
            <person name="Ahmed I."/>
            <person name="Li W.J."/>
        </authorList>
    </citation>
    <scope>NUCLEOTIDE SEQUENCE [LARGE SCALE GENOMIC DNA]</scope>
    <source>
        <strain evidence="6 7">NCCP-691</strain>
    </source>
</reference>
<dbReference type="Pfam" id="PF01258">
    <property type="entry name" value="zf-dskA_traR"/>
    <property type="match status" value="1"/>
</dbReference>
<protein>
    <recommendedName>
        <fullName evidence="5">Zinc finger DksA/TraR C4-type domain-containing protein</fullName>
    </recommendedName>
</protein>
<keyword evidence="7" id="KW-1185">Reference proteome</keyword>
<dbReference type="Gene3D" id="1.20.120.910">
    <property type="entry name" value="DksA, coiled-coil domain"/>
    <property type="match status" value="1"/>
</dbReference>
<keyword evidence="2" id="KW-0863">Zinc-finger</keyword>
<dbReference type="EMBL" id="BPMK01000001">
    <property type="protein sequence ID" value="GIZ50124.1"/>
    <property type="molecule type" value="Genomic_DNA"/>
</dbReference>
<dbReference type="PROSITE" id="PS51128">
    <property type="entry name" value="ZF_DKSA_2"/>
    <property type="match status" value="1"/>
</dbReference>
<feature type="domain" description="Zinc finger DksA/TraR C4-type" evidence="5">
    <location>
        <begin position="80"/>
        <end position="115"/>
    </location>
</feature>
<evidence type="ECO:0000256" key="1">
    <source>
        <dbReference type="ARBA" id="ARBA00022723"/>
    </source>
</evidence>
<sequence>MNPDKAKAMLQARRREVIDDLRRRLHAEGESEQLALVNHLEDAGDWAEASSENLNDLALLQHEVHTLRQLDEALQRVGSGQFGLCRECGDAIPDGRLEVQPEAATCIDCQQALERQERRA</sequence>
<dbReference type="InterPro" id="IPR000962">
    <property type="entry name" value="Znf_DskA_TraR"/>
</dbReference>
<keyword evidence="3" id="KW-0862">Zinc</keyword>
<dbReference type="SUPFAM" id="SSF109635">
    <property type="entry name" value="DnaK suppressor protein DksA, alpha-hairpin domain"/>
    <property type="match status" value="1"/>
</dbReference>
<feature type="zinc finger region" description="dksA C4-type" evidence="4">
    <location>
        <begin position="85"/>
        <end position="109"/>
    </location>
</feature>
<dbReference type="RefSeq" id="WP_220806311.1">
    <property type="nucleotide sequence ID" value="NZ_BPMK01000001.1"/>
</dbReference>
<comment type="caution">
    <text evidence="6">The sequence shown here is derived from an EMBL/GenBank/DDBJ whole genome shotgun (WGS) entry which is preliminary data.</text>
</comment>
<dbReference type="InterPro" id="IPR037187">
    <property type="entry name" value="DnaK_N"/>
</dbReference>
<name>A0ABQ4PZ43_9BURK</name>